<organism evidence="1 2">
    <name type="scientific">Microthyrium microscopicum</name>
    <dbReference type="NCBI Taxonomy" id="703497"/>
    <lineage>
        <taxon>Eukaryota</taxon>
        <taxon>Fungi</taxon>
        <taxon>Dikarya</taxon>
        <taxon>Ascomycota</taxon>
        <taxon>Pezizomycotina</taxon>
        <taxon>Dothideomycetes</taxon>
        <taxon>Dothideomycetes incertae sedis</taxon>
        <taxon>Microthyriales</taxon>
        <taxon>Microthyriaceae</taxon>
        <taxon>Microthyrium</taxon>
    </lineage>
</organism>
<sequence>MLCDASFVRIPTPTAAEPLPAAFSNSPPPVFPSVAAGCGQAVFNAGFDSGIFSGSGPPSPWNLVSGKNMSYLIFSSTARSETHSLTFGSCPPKDGYIPGTLVTFEISQAALVVCPNTVSRYDAYMAMLLATSNANLQCGLTLKVNEVAVATGSPLAYTAAKSFVDTTCCYQTGSEETTVKLNVAVNCTNNVAYGGAAIQPALDDLLFGPVSSATQVTS</sequence>
<gene>
    <name evidence="1" type="ORF">BT63DRAFT_438361</name>
</gene>
<dbReference type="OrthoDB" id="5410289at2759"/>
<keyword evidence="2" id="KW-1185">Reference proteome</keyword>
<name>A0A6A6UH36_9PEZI</name>
<reference evidence="1" key="1">
    <citation type="journal article" date="2020" name="Stud. Mycol.">
        <title>101 Dothideomycetes genomes: a test case for predicting lifestyles and emergence of pathogens.</title>
        <authorList>
            <person name="Haridas S."/>
            <person name="Albert R."/>
            <person name="Binder M."/>
            <person name="Bloem J."/>
            <person name="Labutti K."/>
            <person name="Salamov A."/>
            <person name="Andreopoulos B."/>
            <person name="Baker S."/>
            <person name="Barry K."/>
            <person name="Bills G."/>
            <person name="Bluhm B."/>
            <person name="Cannon C."/>
            <person name="Castanera R."/>
            <person name="Culley D."/>
            <person name="Daum C."/>
            <person name="Ezra D."/>
            <person name="Gonzalez J."/>
            <person name="Henrissat B."/>
            <person name="Kuo A."/>
            <person name="Liang C."/>
            <person name="Lipzen A."/>
            <person name="Lutzoni F."/>
            <person name="Magnuson J."/>
            <person name="Mondo S."/>
            <person name="Nolan M."/>
            <person name="Ohm R."/>
            <person name="Pangilinan J."/>
            <person name="Park H.-J."/>
            <person name="Ramirez L."/>
            <person name="Alfaro M."/>
            <person name="Sun H."/>
            <person name="Tritt A."/>
            <person name="Yoshinaga Y."/>
            <person name="Zwiers L.-H."/>
            <person name="Turgeon B."/>
            <person name="Goodwin S."/>
            <person name="Spatafora J."/>
            <person name="Crous P."/>
            <person name="Grigoriev I."/>
        </authorList>
    </citation>
    <scope>NUCLEOTIDE SEQUENCE</scope>
    <source>
        <strain evidence="1">CBS 115976</strain>
    </source>
</reference>
<evidence type="ECO:0008006" key="3">
    <source>
        <dbReference type="Google" id="ProtNLM"/>
    </source>
</evidence>
<protein>
    <recommendedName>
        <fullName evidence="3">Ubiquitin 3 binding protein But2 C-terminal domain-containing protein</fullName>
    </recommendedName>
</protein>
<evidence type="ECO:0000313" key="2">
    <source>
        <dbReference type="Proteomes" id="UP000799302"/>
    </source>
</evidence>
<dbReference type="EMBL" id="MU004233">
    <property type="protein sequence ID" value="KAF2670753.1"/>
    <property type="molecule type" value="Genomic_DNA"/>
</dbReference>
<dbReference type="Proteomes" id="UP000799302">
    <property type="component" value="Unassembled WGS sequence"/>
</dbReference>
<evidence type="ECO:0000313" key="1">
    <source>
        <dbReference type="EMBL" id="KAF2670753.1"/>
    </source>
</evidence>
<proteinExistence type="predicted"/>
<dbReference type="AlphaFoldDB" id="A0A6A6UH36"/>
<accession>A0A6A6UH36</accession>